<feature type="region of interest" description="Disordered" evidence="1">
    <location>
        <begin position="314"/>
        <end position="366"/>
    </location>
</feature>
<accession>A0A8H4RR33</accession>
<gene>
    <name evidence="2" type="ORF">G7Y89_g3994</name>
</gene>
<dbReference type="AlphaFoldDB" id="A0A8H4RR33"/>
<comment type="caution">
    <text evidence="2">The sequence shown here is derived from an EMBL/GenBank/DDBJ whole genome shotgun (WGS) entry which is preliminary data.</text>
</comment>
<feature type="compositionally biased region" description="Polar residues" evidence="1">
    <location>
        <begin position="113"/>
        <end position="140"/>
    </location>
</feature>
<dbReference type="EMBL" id="JAAMPI010000208">
    <property type="protein sequence ID" value="KAF4634103.1"/>
    <property type="molecule type" value="Genomic_DNA"/>
</dbReference>
<feature type="compositionally biased region" description="Low complexity" evidence="1">
    <location>
        <begin position="161"/>
        <end position="171"/>
    </location>
</feature>
<evidence type="ECO:0000313" key="3">
    <source>
        <dbReference type="Proteomes" id="UP000566819"/>
    </source>
</evidence>
<evidence type="ECO:0000256" key="1">
    <source>
        <dbReference type="SAM" id="MobiDB-lite"/>
    </source>
</evidence>
<name>A0A8H4RR33_9HELO</name>
<keyword evidence="3" id="KW-1185">Reference proteome</keyword>
<feature type="region of interest" description="Disordered" evidence="1">
    <location>
        <begin position="1"/>
        <end position="173"/>
    </location>
</feature>
<feature type="compositionally biased region" description="Basic residues" evidence="1">
    <location>
        <begin position="92"/>
        <end position="105"/>
    </location>
</feature>
<organism evidence="2 3">
    <name type="scientific">Cudoniella acicularis</name>
    <dbReference type="NCBI Taxonomy" id="354080"/>
    <lineage>
        <taxon>Eukaryota</taxon>
        <taxon>Fungi</taxon>
        <taxon>Dikarya</taxon>
        <taxon>Ascomycota</taxon>
        <taxon>Pezizomycotina</taxon>
        <taxon>Leotiomycetes</taxon>
        <taxon>Helotiales</taxon>
        <taxon>Tricladiaceae</taxon>
        <taxon>Cudoniella</taxon>
    </lineage>
</organism>
<reference evidence="2 3" key="1">
    <citation type="submission" date="2020-03" db="EMBL/GenBank/DDBJ databases">
        <title>Draft Genome Sequence of Cudoniella acicularis.</title>
        <authorList>
            <person name="Buettner E."/>
            <person name="Kellner H."/>
        </authorList>
    </citation>
    <scope>NUCLEOTIDE SEQUENCE [LARGE SCALE GENOMIC DNA]</scope>
    <source>
        <strain evidence="2 3">DSM 108380</strain>
    </source>
</reference>
<feature type="compositionally biased region" description="Pro residues" evidence="1">
    <location>
        <begin position="1"/>
        <end position="11"/>
    </location>
</feature>
<feature type="compositionally biased region" description="Low complexity" evidence="1">
    <location>
        <begin position="203"/>
        <end position="222"/>
    </location>
</feature>
<proteinExistence type="predicted"/>
<protein>
    <submittedName>
        <fullName evidence="2">Uncharacterized protein</fullName>
    </submittedName>
</protein>
<dbReference type="Proteomes" id="UP000566819">
    <property type="component" value="Unassembled WGS sequence"/>
</dbReference>
<feature type="compositionally biased region" description="Low complexity" evidence="1">
    <location>
        <begin position="314"/>
        <end position="334"/>
    </location>
</feature>
<sequence length="393" mass="42530">MPPLPPKPSTPPTIQAIPINSTTTTSIPIPISTSSPSSENPTIKAEPHSPYSPFSPLSSTSTLSTPTPPLPPENPTTYDSDSDSSDSIPLAKKAKLRQAHSYPHHHIQERTESQVQNQVESQKPENSASRPVNISSSFSSIPGRLEAQGRGSVMGGAHSLPQQQGAPQQQQHKGWVKIGMHYPSSNFNFPSTYPYPYPYPSTLSPTSPSPNPNLNTSPSPSTEFPNFSSPTHNTTSAFPTFWNRNPNPNVWSGYNKYLNENGTRNGNGVSEMQRSWRFNPFLLAATQRRKYVSPYSSLSPYSYVTGPASSVSASIPTSSMSGPPPSISGTSSTSREGMMLKGGGWKYKSNTSTSTNPTPPAITKVSDPSATHFTICTLPSKQTFHLRDPRRSS</sequence>
<evidence type="ECO:0000313" key="2">
    <source>
        <dbReference type="EMBL" id="KAF4634103.1"/>
    </source>
</evidence>
<feature type="compositionally biased region" description="Low complexity" evidence="1">
    <location>
        <begin position="17"/>
        <end position="65"/>
    </location>
</feature>
<feature type="region of interest" description="Disordered" evidence="1">
    <location>
        <begin position="203"/>
        <end position="230"/>
    </location>
</feature>